<keyword evidence="1" id="KW-0472">Membrane</keyword>
<dbReference type="Proteomes" id="UP000275846">
    <property type="component" value="Unassembled WGS sequence"/>
</dbReference>
<protein>
    <submittedName>
        <fullName evidence="2 4">Uncharacterized protein</fullName>
    </submittedName>
</protein>
<sequence length="202" mass="22167">MTSRLQKSGQGLSFGAQWSLPSLFSHDSAVSRLHQLLHSCHLDHQQRQQQHSNTPAHLSWPFDGADDSESTVECLGCSLDAPTRSSVGGPLLSDASSHPPSACSAASNLLVGCPDLRKDLFCPLVDSQFWTEFQSRPRLDAMRQSLFWLLVLLCLVGVIFALLLARTSIVLLSLPVLLVWCLLVSILFSIFNSTVSVFFLCV</sequence>
<accession>A0A183TQE1</accession>
<organism evidence="4">
    <name type="scientific">Schistocephalus solidus</name>
    <name type="common">Tapeworm</name>
    <dbReference type="NCBI Taxonomy" id="70667"/>
    <lineage>
        <taxon>Eukaryota</taxon>
        <taxon>Metazoa</taxon>
        <taxon>Spiralia</taxon>
        <taxon>Lophotrochozoa</taxon>
        <taxon>Platyhelminthes</taxon>
        <taxon>Cestoda</taxon>
        <taxon>Eucestoda</taxon>
        <taxon>Diphyllobothriidea</taxon>
        <taxon>Diphyllobothriidae</taxon>
        <taxon>Schistocephalus</taxon>
    </lineage>
</organism>
<dbReference type="EMBL" id="UYSU01045003">
    <property type="protein sequence ID" value="VDM05075.1"/>
    <property type="molecule type" value="Genomic_DNA"/>
</dbReference>
<gene>
    <name evidence="2" type="ORF">SSLN_LOCUS18689</name>
</gene>
<evidence type="ECO:0000256" key="1">
    <source>
        <dbReference type="SAM" id="Phobius"/>
    </source>
</evidence>
<feature type="transmembrane region" description="Helical" evidence="1">
    <location>
        <begin position="177"/>
        <end position="201"/>
    </location>
</feature>
<proteinExistence type="predicted"/>
<reference evidence="4" key="1">
    <citation type="submission" date="2016-06" db="UniProtKB">
        <authorList>
            <consortium name="WormBaseParasite"/>
        </authorList>
    </citation>
    <scope>IDENTIFICATION</scope>
</reference>
<dbReference type="WBParaSite" id="SSLN_0001939601-mRNA-1">
    <property type="protein sequence ID" value="SSLN_0001939601-mRNA-1"/>
    <property type="gene ID" value="SSLN_0001939601"/>
</dbReference>
<keyword evidence="1" id="KW-0812">Transmembrane</keyword>
<evidence type="ECO:0000313" key="3">
    <source>
        <dbReference type="Proteomes" id="UP000275846"/>
    </source>
</evidence>
<reference evidence="2 3" key="2">
    <citation type="submission" date="2018-11" db="EMBL/GenBank/DDBJ databases">
        <authorList>
            <consortium name="Pathogen Informatics"/>
        </authorList>
    </citation>
    <scope>NUCLEOTIDE SEQUENCE [LARGE SCALE GENOMIC DNA]</scope>
    <source>
        <strain evidence="2 3">NST_G2</strain>
    </source>
</reference>
<evidence type="ECO:0000313" key="4">
    <source>
        <dbReference type="WBParaSite" id="SSLN_0001939601-mRNA-1"/>
    </source>
</evidence>
<keyword evidence="1" id="KW-1133">Transmembrane helix</keyword>
<evidence type="ECO:0000313" key="2">
    <source>
        <dbReference type="EMBL" id="VDM05075.1"/>
    </source>
</evidence>
<keyword evidence="3" id="KW-1185">Reference proteome</keyword>
<dbReference type="AlphaFoldDB" id="A0A183TQE1"/>
<name>A0A183TQE1_SCHSO</name>
<feature type="transmembrane region" description="Helical" evidence="1">
    <location>
        <begin position="146"/>
        <end position="165"/>
    </location>
</feature>